<dbReference type="Proteomes" id="UP001428341">
    <property type="component" value="Unassembled WGS sequence"/>
</dbReference>
<name>A0AAP0Q957_9ROSI</name>
<gene>
    <name evidence="1" type="ORF">WN944_029664</name>
</gene>
<evidence type="ECO:0000313" key="1">
    <source>
        <dbReference type="EMBL" id="KAK9174627.1"/>
    </source>
</evidence>
<dbReference type="EMBL" id="JBCGBO010000026">
    <property type="protein sequence ID" value="KAK9174627.1"/>
    <property type="molecule type" value="Genomic_DNA"/>
</dbReference>
<comment type="caution">
    <text evidence="1">The sequence shown here is derived from an EMBL/GenBank/DDBJ whole genome shotgun (WGS) entry which is preliminary data.</text>
</comment>
<keyword evidence="2" id="KW-1185">Reference proteome</keyword>
<reference evidence="1 2" key="1">
    <citation type="submission" date="2024-05" db="EMBL/GenBank/DDBJ databases">
        <title>Haplotype-resolved chromosome-level genome assembly of Huyou (Citrus changshanensis).</title>
        <authorList>
            <person name="Miao C."/>
            <person name="Chen W."/>
            <person name="Wu Y."/>
            <person name="Wang L."/>
            <person name="Zhao S."/>
            <person name="Grierson D."/>
            <person name="Xu C."/>
            <person name="Chen K."/>
        </authorList>
    </citation>
    <scope>NUCLEOTIDE SEQUENCE [LARGE SCALE GENOMIC DNA]</scope>
    <source>
        <strain evidence="1">01-14</strain>
        <tissue evidence="1">Leaf</tissue>
    </source>
</reference>
<protein>
    <submittedName>
        <fullName evidence="1">Uncharacterized protein</fullName>
    </submittedName>
</protein>
<accession>A0AAP0Q957</accession>
<evidence type="ECO:0000313" key="2">
    <source>
        <dbReference type="Proteomes" id="UP001428341"/>
    </source>
</evidence>
<sequence length="68" mass="7906">MYHNKHFCWPWIDHMQDHKVIGISNFFLFVEGKATSPAVSKSVSQFRGKGYIQNKRTRGTTSQKVSVY</sequence>
<dbReference type="AlphaFoldDB" id="A0AAP0Q957"/>
<organism evidence="1 2">
    <name type="scientific">Citrus x changshan-huyou</name>
    <dbReference type="NCBI Taxonomy" id="2935761"/>
    <lineage>
        <taxon>Eukaryota</taxon>
        <taxon>Viridiplantae</taxon>
        <taxon>Streptophyta</taxon>
        <taxon>Embryophyta</taxon>
        <taxon>Tracheophyta</taxon>
        <taxon>Spermatophyta</taxon>
        <taxon>Magnoliopsida</taxon>
        <taxon>eudicotyledons</taxon>
        <taxon>Gunneridae</taxon>
        <taxon>Pentapetalae</taxon>
        <taxon>rosids</taxon>
        <taxon>malvids</taxon>
        <taxon>Sapindales</taxon>
        <taxon>Rutaceae</taxon>
        <taxon>Aurantioideae</taxon>
        <taxon>Citrus</taxon>
    </lineage>
</organism>
<proteinExistence type="predicted"/>